<keyword evidence="6" id="KW-0418">Kinase</keyword>
<dbReference type="InterPro" id="IPR002498">
    <property type="entry name" value="PInositol-4-P-4/5-kinase_core"/>
</dbReference>
<gene>
    <name evidence="10" type="ORF">PSON_ATCC_30995.1.T1590022</name>
</gene>
<dbReference type="EMBL" id="CAJJDN010000159">
    <property type="protein sequence ID" value="CAD8125427.1"/>
    <property type="molecule type" value="Genomic_DNA"/>
</dbReference>
<proteinExistence type="predicted"/>
<dbReference type="OrthoDB" id="312434at2759"/>
<evidence type="ECO:0000259" key="9">
    <source>
        <dbReference type="PROSITE" id="PS51455"/>
    </source>
</evidence>
<evidence type="ECO:0000256" key="1">
    <source>
        <dbReference type="ARBA" id="ARBA00022723"/>
    </source>
</evidence>
<evidence type="ECO:0000313" key="11">
    <source>
        <dbReference type="Proteomes" id="UP000692954"/>
    </source>
</evidence>
<comment type="caution">
    <text evidence="10">The sequence shown here is derived from an EMBL/GenBank/DDBJ whole genome shotgun (WGS) entry which is preliminary data.</text>
</comment>
<dbReference type="GO" id="GO:0046854">
    <property type="term" value="P:phosphatidylinositol phosphate biosynthetic process"/>
    <property type="evidence" value="ECO:0007669"/>
    <property type="project" value="TreeGrafter"/>
</dbReference>
<dbReference type="PROSITE" id="PS50178">
    <property type="entry name" value="ZF_FYVE"/>
    <property type="match status" value="1"/>
</dbReference>
<keyword evidence="6" id="KW-0808">Transferase</keyword>
<feature type="coiled-coil region" evidence="7">
    <location>
        <begin position="779"/>
        <end position="806"/>
    </location>
</feature>
<organism evidence="10 11">
    <name type="scientific">Paramecium sonneborni</name>
    <dbReference type="NCBI Taxonomy" id="65129"/>
    <lineage>
        <taxon>Eukaryota</taxon>
        <taxon>Sar</taxon>
        <taxon>Alveolata</taxon>
        <taxon>Ciliophora</taxon>
        <taxon>Intramacronucleata</taxon>
        <taxon>Oligohymenophorea</taxon>
        <taxon>Peniculida</taxon>
        <taxon>Parameciidae</taxon>
        <taxon>Paramecium</taxon>
    </lineage>
</organism>
<keyword evidence="2 5" id="KW-0863">Zinc-finger</keyword>
<dbReference type="Pfam" id="PF01504">
    <property type="entry name" value="PIP5K"/>
    <property type="match status" value="1"/>
</dbReference>
<dbReference type="CDD" id="cd17300">
    <property type="entry name" value="PIPKc_PIKfyve"/>
    <property type="match status" value="1"/>
</dbReference>
<dbReference type="GO" id="GO:0000285">
    <property type="term" value="F:1-phosphatidylinositol-3-phosphate 5-kinase activity"/>
    <property type="evidence" value="ECO:0007669"/>
    <property type="project" value="InterPro"/>
</dbReference>
<dbReference type="Proteomes" id="UP000692954">
    <property type="component" value="Unassembled WGS sequence"/>
</dbReference>
<name>A0A8S1RCM7_9CILI</name>
<keyword evidence="11" id="KW-1185">Reference proteome</keyword>
<evidence type="ECO:0000256" key="4">
    <source>
        <dbReference type="ARBA" id="ARBA00022840"/>
    </source>
</evidence>
<accession>A0A8S1RCM7</accession>
<dbReference type="Pfam" id="PF01363">
    <property type="entry name" value="FYVE"/>
    <property type="match status" value="1"/>
</dbReference>
<evidence type="ECO:0000313" key="10">
    <source>
        <dbReference type="EMBL" id="CAD8125427.1"/>
    </source>
</evidence>
<evidence type="ECO:0008006" key="12">
    <source>
        <dbReference type="Google" id="ProtNLM"/>
    </source>
</evidence>
<protein>
    <recommendedName>
        <fullName evidence="12">1-phosphatidylinositol-3-phosphate 5-kinase</fullName>
    </recommendedName>
</protein>
<dbReference type="InterPro" id="IPR000306">
    <property type="entry name" value="Znf_FYVE"/>
</dbReference>
<dbReference type="PANTHER" id="PTHR45748:SF7">
    <property type="entry name" value="1-PHOSPHATIDYLINOSITOL 3-PHOSPHATE 5-KINASE-RELATED"/>
    <property type="match status" value="1"/>
</dbReference>
<dbReference type="PROSITE" id="PS51455">
    <property type="entry name" value="PIPK"/>
    <property type="match status" value="1"/>
</dbReference>
<keyword evidence="7" id="KW-0175">Coiled coil</keyword>
<reference evidence="10" key="1">
    <citation type="submission" date="2021-01" db="EMBL/GenBank/DDBJ databases">
        <authorList>
            <consortium name="Genoscope - CEA"/>
            <person name="William W."/>
        </authorList>
    </citation>
    <scope>NUCLEOTIDE SEQUENCE</scope>
</reference>
<keyword evidence="1" id="KW-0479">Metal-binding</keyword>
<dbReference type="CDD" id="cd00065">
    <property type="entry name" value="FYVE_like_SF"/>
    <property type="match status" value="1"/>
</dbReference>
<dbReference type="GO" id="GO:0010008">
    <property type="term" value="C:endosome membrane"/>
    <property type="evidence" value="ECO:0007669"/>
    <property type="project" value="TreeGrafter"/>
</dbReference>
<dbReference type="GO" id="GO:0008270">
    <property type="term" value="F:zinc ion binding"/>
    <property type="evidence" value="ECO:0007669"/>
    <property type="project" value="UniProtKB-KW"/>
</dbReference>
<dbReference type="GO" id="GO:0005524">
    <property type="term" value="F:ATP binding"/>
    <property type="evidence" value="ECO:0007669"/>
    <property type="project" value="UniProtKB-UniRule"/>
</dbReference>
<dbReference type="InterPro" id="IPR002423">
    <property type="entry name" value="Cpn60/GroEL/TCP-1"/>
</dbReference>
<sequence>MDQQLSNVLLSRDKWKQESKVTKCEHCDRQFYYLFRTKHHCRKCGLVFCSDCSSNFIDGSHFTQNTEKKVRLCGVCYDQVLKLLKAQGYKLDNTFENRVVSVSIDKGPLNLSRRESIHKLDDQSYTISRSQTTQITEEQEDNLNNDQEFNPEIVQVSIQSYFPPEEQNKNKESELLKSQLSLLKEKCYQQMENICDHSLKIFIQPQRNHDNHFEGLKSITYDFVKRAVEDIQFSSLNSDPLDITCYVKTKLLPYKDYSLTCYFPGIVIRKNIALKRMQTELIKPRLLIIHGNLDFIEETQQFDDFIMKEKRVLQDYIEKIKEHFKPTIIIVEKSVSKVALDICCKFNITVVQNVKIHQLRKIAKCTGSKFVRLDKLDGYIQKETQVTGNCEKIFFRNFPRPNLDKQDQLGKDNTLMFIETKDGKNGVTIMLSGPQEDLLQKLKQCIVGCMRLGKHFDVERHIILCEQKLRQNKQFNLCVGDFTKFLFEKVNLKEVIKPDLAYVKINYARADIHNFNDIKDMNALLAYQKEFPPQKDKVVDFFADMCNMPTEKPKAYYHSNDDMSIGAFIILKVANLQFRCEYCKLPRNSHVSIYYNAGRYVKFSVDGQMNQIKQIVLQKEESQIQQNDENRTFLLKDLPSIIKQNHSNEKIQIETYFECNLCMQQLTDRVILSQKYLEYSFLRFLQQLFLTHNIMQNHYQNSSSCNHTQVQRVYSYYGYQMKVMVGEFDVYQTTLLNFSDNSLGDYLKIWEQNYIRQLRDELMNKLNTFGITLINLIPKSLAKGEIDLLIKSIKQLKEECEKILSETQYSSIFQVLKQSQDFGLQYKNIMQSISEHKKKKELNPDFKNIIQNAAVNLKNQDSILNNNTITIKTTYELEKVDSGNNLSDAKQYHSNQELEEHNLISGQKHSFQEIDEINHRHNSVKADLTDLIIPTLYSPELDTQQSPLFIRNHRRNGSEIHNNNNNNVINLVDANQSLNQSIHKTHHDSNKDLDNINVVQANNFIPTFEINQNINFQKEWNISSFLAEQQKLVKSQMIYEFVPIYENQPLSYLSFTLNHPKYMNEIYQKENFGMIETTQKSSEQAKMFFQQLLSPKEQKQEVENVRYMSVDLGNNNINQQIYQKQDNKDIFILKINYDVEKKNDKSNTLILQQQQQFQQQQFQQFQMNLSSQFDEAQLDKSLPLTNQQQFVPTTQARKNKWIEVLIYFPTQFEALRQLAGITLAQFIKSISSTNIWSASGGKSQSKFYKSNDELFVFKKLEQDKEFMMFKQFALDYFKHMYRHFYESKPSLLSKIFGMFEIRDRGQTEYFLVMENLYFGMGDPSNLLVYDLKGSETNRLEKKKKGVLLDTNFRIDRNSEPIPILKENYRYNDRAFQIDCKFLNKQNVIDYSLLLIIDQKQKKLRMGIIDYLRFYTWDKETEHYLKYLLKGGMVPTIVNPGDYKKRFINAILKYFIPV</sequence>
<keyword evidence="6" id="KW-0547">Nucleotide-binding</keyword>
<feature type="domain" description="PIPK" evidence="9">
    <location>
        <begin position="1141"/>
        <end position="1454"/>
    </location>
</feature>
<feature type="domain" description="FYVE-type" evidence="8">
    <location>
        <begin position="18"/>
        <end position="81"/>
    </location>
</feature>
<dbReference type="Pfam" id="PF00118">
    <property type="entry name" value="Cpn60_TCP1"/>
    <property type="match status" value="1"/>
</dbReference>
<evidence type="ECO:0000256" key="5">
    <source>
        <dbReference type="PROSITE-ProRule" id="PRU00091"/>
    </source>
</evidence>
<evidence type="ECO:0000256" key="3">
    <source>
        <dbReference type="ARBA" id="ARBA00022833"/>
    </source>
</evidence>
<evidence type="ECO:0000256" key="2">
    <source>
        <dbReference type="ARBA" id="ARBA00022771"/>
    </source>
</evidence>
<dbReference type="SMART" id="SM00064">
    <property type="entry name" value="FYVE"/>
    <property type="match status" value="1"/>
</dbReference>
<evidence type="ECO:0000259" key="8">
    <source>
        <dbReference type="PROSITE" id="PS50178"/>
    </source>
</evidence>
<keyword evidence="4 6" id="KW-0067">ATP-binding</keyword>
<evidence type="ECO:0000256" key="6">
    <source>
        <dbReference type="PROSITE-ProRule" id="PRU00781"/>
    </source>
</evidence>
<dbReference type="PANTHER" id="PTHR45748">
    <property type="entry name" value="1-PHOSPHATIDYLINOSITOL 3-PHOSPHATE 5-KINASE-RELATED"/>
    <property type="match status" value="1"/>
</dbReference>
<keyword evidence="3" id="KW-0862">Zinc</keyword>
<evidence type="ECO:0000256" key="7">
    <source>
        <dbReference type="SAM" id="Coils"/>
    </source>
</evidence>
<dbReference type="SMART" id="SM00330">
    <property type="entry name" value="PIPKc"/>
    <property type="match status" value="1"/>
</dbReference>
<dbReference type="InterPro" id="IPR017455">
    <property type="entry name" value="Znf_FYVE-rel"/>
</dbReference>
<dbReference type="InterPro" id="IPR044769">
    <property type="entry name" value="PIKfyve_PIPKc"/>
</dbReference>